<comment type="caution">
    <text evidence="1">The sequence shown here is derived from an EMBL/GenBank/DDBJ whole genome shotgun (WGS) entry which is preliminary data.</text>
</comment>
<organism evidence="1 2">
    <name type="scientific">Hyphomonas jannaschiana VP2</name>
    <dbReference type="NCBI Taxonomy" id="1280952"/>
    <lineage>
        <taxon>Bacteria</taxon>
        <taxon>Pseudomonadati</taxon>
        <taxon>Pseudomonadota</taxon>
        <taxon>Alphaproteobacteria</taxon>
        <taxon>Hyphomonadales</taxon>
        <taxon>Hyphomonadaceae</taxon>
        <taxon>Hyphomonas</taxon>
    </lineage>
</organism>
<protein>
    <recommendedName>
        <fullName evidence="3">Neutral zinc metallopeptidase</fullName>
    </recommendedName>
</protein>
<dbReference type="InterPro" id="IPR010428">
    <property type="entry name" value="Zincin_1"/>
</dbReference>
<reference evidence="1 2" key="1">
    <citation type="journal article" date="2014" name="Antonie Van Leeuwenhoek">
        <title>Hyphomonas beringensis sp. nov. and Hyphomonas chukchiensis sp. nov., isolated from surface seawater of the Bering Sea and Chukchi Sea.</title>
        <authorList>
            <person name="Li C."/>
            <person name="Lai Q."/>
            <person name="Li G."/>
            <person name="Dong C."/>
            <person name="Wang J."/>
            <person name="Liao Y."/>
            <person name="Shao Z."/>
        </authorList>
    </citation>
    <scope>NUCLEOTIDE SEQUENCE [LARGE SCALE GENOMIC DNA]</scope>
    <source>
        <strain evidence="1 2">VP2</strain>
    </source>
</reference>
<proteinExistence type="predicted"/>
<evidence type="ECO:0008006" key="3">
    <source>
        <dbReference type="Google" id="ProtNLM"/>
    </source>
</evidence>
<dbReference type="RefSeq" id="WP_035579165.1">
    <property type="nucleotide sequence ID" value="NZ_ARYJ01000003.1"/>
</dbReference>
<dbReference type="EMBL" id="ARYJ01000003">
    <property type="protein sequence ID" value="KCZ89600.1"/>
    <property type="molecule type" value="Genomic_DNA"/>
</dbReference>
<keyword evidence="2" id="KW-1185">Reference proteome</keyword>
<dbReference type="STRING" id="1280952.HJA_05092"/>
<accession>A0A059FG34</accession>
<dbReference type="Proteomes" id="UP000024816">
    <property type="component" value="Unassembled WGS sequence"/>
</dbReference>
<name>A0A059FG34_9PROT</name>
<dbReference type="CDD" id="cd12952">
    <property type="entry name" value="MMP_ACEL2062"/>
    <property type="match status" value="1"/>
</dbReference>
<sequence>MLDQTAPTVEDILALAEACIARLPGHMQAAAGAVRIIVEDYAEDEILDEMKIDDALELSGLYSGVPLIHESVTHPSMQTPLVYLYRLPILFEWAARGDVTLDELVSHVTIHEYGHHFGWSDEEMHRLLDSMD</sequence>
<evidence type="ECO:0000313" key="1">
    <source>
        <dbReference type="EMBL" id="KCZ89600.1"/>
    </source>
</evidence>
<dbReference type="AlphaFoldDB" id="A0A059FG34"/>
<dbReference type="Pfam" id="PF06262">
    <property type="entry name" value="Zincin_1"/>
    <property type="match status" value="1"/>
</dbReference>
<dbReference type="eggNOG" id="COG3824">
    <property type="taxonomic scope" value="Bacteria"/>
</dbReference>
<dbReference type="PATRIC" id="fig|1280952.3.peg.1009"/>
<dbReference type="InterPro" id="IPR038555">
    <property type="entry name" value="Zincin_1_sf"/>
</dbReference>
<evidence type="ECO:0000313" key="2">
    <source>
        <dbReference type="Proteomes" id="UP000024816"/>
    </source>
</evidence>
<dbReference type="OrthoDB" id="9806895at2"/>
<dbReference type="SUPFAM" id="SSF55486">
    <property type="entry name" value="Metalloproteases ('zincins'), catalytic domain"/>
    <property type="match status" value="1"/>
</dbReference>
<gene>
    <name evidence="1" type="ORF">HJA_05092</name>
</gene>
<dbReference type="Gene3D" id="3.30.2010.20">
    <property type="match status" value="1"/>
</dbReference>